<gene>
    <name evidence="4" type="ORF">CY34DRAFT_814028</name>
</gene>
<sequence length="72" mass="7987">MCQQHGAKNLAIQMKTHGLNALRIASVLTSYPAVEHIAYPGLASHHRTYLHQLTHKQFLSILLPSDLAYGIP</sequence>
<dbReference type="Proteomes" id="UP000054485">
    <property type="component" value="Unassembled WGS sequence"/>
</dbReference>
<evidence type="ECO:0000256" key="3">
    <source>
        <dbReference type="RuleBase" id="RU362118"/>
    </source>
</evidence>
<dbReference type="HOGENOM" id="CLU_2723917_0_0_1"/>
<dbReference type="OrthoDB" id="10383888at2759"/>
<reference evidence="5" key="2">
    <citation type="submission" date="2015-01" db="EMBL/GenBank/DDBJ databases">
        <title>Evolutionary Origins and Diversification of the Mycorrhizal Mutualists.</title>
        <authorList>
            <consortium name="DOE Joint Genome Institute"/>
            <consortium name="Mycorrhizal Genomics Consortium"/>
            <person name="Kohler A."/>
            <person name="Kuo A."/>
            <person name="Nagy L.G."/>
            <person name="Floudas D."/>
            <person name="Copeland A."/>
            <person name="Barry K.W."/>
            <person name="Cichocki N."/>
            <person name="Veneault-Fourrey C."/>
            <person name="LaButti K."/>
            <person name="Lindquist E.A."/>
            <person name="Lipzen A."/>
            <person name="Lundell T."/>
            <person name="Morin E."/>
            <person name="Murat C."/>
            <person name="Riley R."/>
            <person name="Ohm R."/>
            <person name="Sun H."/>
            <person name="Tunlid A."/>
            <person name="Henrissat B."/>
            <person name="Grigoriev I.V."/>
            <person name="Hibbett D.S."/>
            <person name="Martin F."/>
        </authorList>
    </citation>
    <scope>NUCLEOTIDE SEQUENCE [LARGE SCALE GENOMIC DNA]</scope>
    <source>
        <strain evidence="5">UH-Slu-Lm8-n1</strain>
    </source>
</reference>
<keyword evidence="5" id="KW-1185">Reference proteome</keyword>
<dbReference type="GO" id="GO:0019346">
    <property type="term" value="P:transsulfuration"/>
    <property type="evidence" value="ECO:0007669"/>
    <property type="project" value="InterPro"/>
</dbReference>
<dbReference type="SUPFAM" id="SSF53383">
    <property type="entry name" value="PLP-dependent transferases"/>
    <property type="match status" value="1"/>
</dbReference>
<reference evidence="4 5" key="1">
    <citation type="submission" date="2014-04" db="EMBL/GenBank/DDBJ databases">
        <authorList>
            <consortium name="DOE Joint Genome Institute"/>
            <person name="Kuo A."/>
            <person name="Ruytinx J."/>
            <person name="Rineau F."/>
            <person name="Colpaert J."/>
            <person name="Kohler A."/>
            <person name="Nagy L.G."/>
            <person name="Floudas D."/>
            <person name="Copeland A."/>
            <person name="Barry K.W."/>
            <person name="Cichocki N."/>
            <person name="Veneault-Fourrey C."/>
            <person name="LaButti K."/>
            <person name="Lindquist E.A."/>
            <person name="Lipzen A."/>
            <person name="Lundell T."/>
            <person name="Morin E."/>
            <person name="Murat C."/>
            <person name="Sun H."/>
            <person name="Tunlid A."/>
            <person name="Henrissat B."/>
            <person name="Grigoriev I.V."/>
            <person name="Hibbett D.S."/>
            <person name="Martin F."/>
            <person name="Nordberg H.P."/>
            <person name="Cantor M.N."/>
            <person name="Hua S.X."/>
        </authorList>
    </citation>
    <scope>NUCLEOTIDE SEQUENCE [LARGE SCALE GENOMIC DNA]</scope>
    <source>
        <strain evidence="4 5">UH-Slu-Lm8-n1</strain>
    </source>
</reference>
<dbReference type="GO" id="GO:0030170">
    <property type="term" value="F:pyridoxal phosphate binding"/>
    <property type="evidence" value="ECO:0007669"/>
    <property type="project" value="InterPro"/>
</dbReference>
<dbReference type="AlphaFoldDB" id="A0A0C9ZU42"/>
<proteinExistence type="inferred from homology"/>
<comment type="cofactor">
    <cofactor evidence="1 3">
        <name>pyridoxal 5'-phosphate</name>
        <dbReference type="ChEBI" id="CHEBI:597326"/>
    </cofactor>
</comment>
<dbReference type="InterPro" id="IPR015424">
    <property type="entry name" value="PyrdxlP-dep_Trfase"/>
</dbReference>
<evidence type="ECO:0000313" key="5">
    <source>
        <dbReference type="Proteomes" id="UP000054485"/>
    </source>
</evidence>
<protein>
    <submittedName>
        <fullName evidence="4">Uncharacterized protein</fullName>
    </submittedName>
</protein>
<dbReference type="InterPro" id="IPR000277">
    <property type="entry name" value="Cys/Met-Metab_PyrdxlP-dep_enz"/>
</dbReference>
<accession>A0A0C9ZU42</accession>
<dbReference type="Pfam" id="PF01053">
    <property type="entry name" value="Cys_Met_Meta_PP"/>
    <property type="match status" value="1"/>
</dbReference>
<dbReference type="InterPro" id="IPR015422">
    <property type="entry name" value="PyrdxlP-dep_Trfase_small"/>
</dbReference>
<dbReference type="InParanoid" id="A0A0C9ZU42"/>
<organism evidence="4 5">
    <name type="scientific">Suillus luteus UH-Slu-Lm8-n1</name>
    <dbReference type="NCBI Taxonomy" id="930992"/>
    <lineage>
        <taxon>Eukaryota</taxon>
        <taxon>Fungi</taxon>
        <taxon>Dikarya</taxon>
        <taxon>Basidiomycota</taxon>
        <taxon>Agaricomycotina</taxon>
        <taxon>Agaricomycetes</taxon>
        <taxon>Agaricomycetidae</taxon>
        <taxon>Boletales</taxon>
        <taxon>Suillineae</taxon>
        <taxon>Suillaceae</taxon>
        <taxon>Suillus</taxon>
    </lineage>
</organism>
<feature type="non-terminal residue" evidence="4">
    <location>
        <position position="1"/>
    </location>
</feature>
<evidence type="ECO:0000256" key="1">
    <source>
        <dbReference type="ARBA" id="ARBA00001933"/>
    </source>
</evidence>
<keyword evidence="2 3" id="KW-0663">Pyridoxal phosphate</keyword>
<dbReference type="EMBL" id="KN836091">
    <property type="protein sequence ID" value="KIK32866.1"/>
    <property type="molecule type" value="Genomic_DNA"/>
</dbReference>
<name>A0A0C9ZU42_9AGAM</name>
<dbReference type="STRING" id="930992.A0A0C9ZU42"/>
<evidence type="ECO:0000313" key="4">
    <source>
        <dbReference type="EMBL" id="KIK32866.1"/>
    </source>
</evidence>
<comment type="similarity">
    <text evidence="3">Belongs to the trans-sulfuration enzymes family.</text>
</comment>
<evidence type="ECO:0000256" key="2">
    <source>
        <dbReference type="ARBA" id="ARBA00022898"/>
    </source>
</evidence>
<dbReference type="Gene3D" id="3.90.1150.10">
    <property type="entry name" value="Aspartate Aminotransferase, domain 1"/>
    <property type="match status" value="1"/>
</dbReference>